<sequence>MTSRWRRVPGRRPLAAIAAAVVVASGLTYAGLDGDTDERPDTARPGTRHSTPLSEAEAGAQARETGKAVEATAMRTAYSTTWARPDGLMQRRIHASPIRAKVDGGWKAIDTDLRRVDAGWSPRATNVRMVFSPGSKAGGGDRASRAVARRVPLLPTATTATTAGNVLATLTVGGHDIVLTWPGTVPTPIIDGPRALYPEILPGADLVITADDGGFAQLLVVKTRQAAADPRVARLAYGLSSPDLTFRLDPVTGVVSASDAGGQDVAESPTPLMWDSSGTPALTDGQAGTSASPTAPEVIPSDSPAPAPTSEESPAPSAEPTDSLNDSDQGDVYNEVLPEATDEAADPSVADEIDPTAPPVPAEPSPEPSQSGSAATLSLAGVNGPQPDSRGTLVGTDLDGADWVMTPDQEFLNDPQTVYPVFIDPSVKKHTNDWTTAYSRHPNATFYNGKNFNKGGTHEARVGYESDTWGTSRSYFTIDWDPDLKGSTVHSAKLRALETYSWSCSKRSMTVHLTGPITSKTNWKNAPKMTSANKIGGASFAHGWKSSSCPDEWVAFDVKPTAKKAVDGGWKNMTIGFKAADEGSQYSWKKFQANGGHDPYVDLSYNRPPAAPSSLLLDPNGTRCDTTSPYLNVGASSITLWANSSDKDGNLQSIHFELWPTGGSTTNLLGGRGKVSVGSQTGSAKAHTDPIPTGNVTGGLKLVNGTTYSWRAKAVDKFGATSSYSPAKTPCRFVFDSSKPSPPTATSTQFPDADAKDNGFENDTEDSKWSSVKFGTPGSFAFKAAQTDVVRFEYGFNQASYPFSVARTNGAPVTTVTTVTNVKPPLAGPNVLYVRTVDDAGHVSSPLKYFFYVTPRDQADTPGDFTGDKLPDLMVVDGNGNLRLYPSEATTDLVKGTGDLDYSMSGAYRANPAKDPNGDDGLPPYVAAPSGYWKNTLITHLGDIYGGDGLQDLVARREGRLWVYPGDGYGGVNIDRRQQILLPSNAPAPDTITQIVSAGDATGDGKTDFFLKVGDALWALVGYNGASVEQAVLLSASAWLERDIVTVQDVTGDRVSDLIYRTDVSGRLLLRTGKKDADGSGVSLSSLSSAANSATGLDDQYGASGWGRSSIRLLHGSPDANGDGIPDIWTLRVDGSVRFYAGTRGEMQHSGIEIIGNSDGVGWKNKLAIG</sequence>
<evidence type="ECO:0000256" key="2">
    <source>
        <dbReference type="SAM" id="SignalP"/>
    </source>
</evidence>
<dbReference type="RefSeq" id="WP_315878567.1">
    <property type="nucleotide sequence ID" value="NZ_JAWCTQ010000017.1"/>
</dbReference>
<feature type="compositionally biased region" description="Pro residues" evidence="1">
    <location>
        <begin position="356"/>
        <end position="367"/>
    </location>
</feature>
<comment type="caution">
    <text evidence="3">The sequence shown here is derived from an EMBL/GenBank/DDBJ whole genome shotgun (WGS) entry which is preliminary data.</text>
</comment>
<feature type="region of interest" description="Disordered" evidence="1">
    <location>
        <begin position="30"/>
        <end position="71"/>
    </location>
</feature>
<proteinExistence type="predicted"/>
<dbReference type="NCBIfam" id="NF033679">
    <property type="entry name" value="DNRLRE_dom"/>
    <property type="match status" value="1"/>
</dbReference>
<evidence type="ECO:0000313" key="4">
    <source>
        <dbReference type="Proteomes" id="UP001250181"/>
    </source>
</evidence>
<dbReference type="Proteomes" id="UP001250181">
    <property type="component" value="Unassembled WGS sequence"/>
</dbReference>
<accession>A0ABU3QM29</accession>
<gene>
    <name evidence="3" type="ORF">RND61_15705</name>
</gene>
<organism evidence="3 4">
    <name type="scientific">Streptomyces tamarix</name>
    <dbReference type="NCBI Taxonomy" id="3078565"/>
    <lineage>
        <taxon>Bacteria</taxon>
        <taxon>Bacillati</taxon>
        <taxon>Actinomycetota</taxon>
        <taxon>Actinomycetes</taxon>
        <taxon>Kitasatosporales</taxon>
        <taxon>Streptomycetaceae</taxon>
        <taxon>Streptomyces</taxon>
    </lineage>
</organism>
<keyword evidence="2" id="KW-0732">Signal</keyword>
<protein>
    <submittedName>
        <fullName evidence="3">DNRLRE domain-containing protein</fullName>
    </submittedName>
</protein>
<feature type="chain" id="PRO_5045685980" evidence="2">
    <location>
        <begin position="31"/>
        <end position="1170"/>
    </location>
</feature>
<dbReference type="EMBL" id="JAWCTQ010000017">
    <property type="protein sequence ID" value="MDT9683494.1"/>
    <property type="molecule type" value="Genomic_DNA"/>
</dbReference>
<feature type="compositionally biased region" description="Low complexity" evidence="1">
    <location>
        <begin position="300"/>
        <end position="323"/>
    </location>
</feature>
<name>A0ABU3QM29_9ACTN</name>
<feature type="compositionally biased region" description="Acidic residues" evidence="1">
    <location>
        <begin position="340"/>
        <end position="354"/>
    </location>
</feature>
<dbReference type="InterPro" id="IPR028994">
    <property type="entry name" value="Integrin_alpha_N"/>
</dbReference>
<feature type="signal peptide" evidence="2">
    <location>
        <begin position="1"/>
        <end position="30"/>
    </location>
</feature>
<feature type="region of interest" description="Disordered" evidence="1">
    <location>
        <begin position="256"/>
        <end position="393"/>
    </location>
</feature>
<feature type="compositionally biased region" description="Polar residues" evidence="1">
    <location>
        <begin position="276"/>
        <end position="293"/>
    </location>
</feature>
<evidence type="ECO:0000256" key="1">
    <source>
        <dbReference type="SAM" id="MobiDB-lite"/>
    </source>
</evidence>
<reference evidence="3 4" key="1">
    <citation type="submission" date="2023-09" db="EMBL/GenBank/DDBJ databases">
        <title>Streptomyces sp. nov.: A antagonism against Alternaria gaisen Producing Streptochlin, Isolated from Tamarix root soil.</title>
        <authorList>
            <person name="Chen Y."/>
        </authorList>
    </citation>
    <scope>NUCLEOTIDE SEQUENCE [LARGE SCALE GENOMIC DNA]</scope>
    <source>
        <strain evidence="3 4">TRM76323</strain>
    </source>
</reference>
<dbReference type="SUPFAM" id="SSF69318">
    <property type="entry name" value="Integrin alpha N-terminal domain"/>
    <property type="match status" value="1"/>
</dbReference>
<feature type="region of interest" description="Disordered" evidence="1">
    <location>
        <begin position="735"/>
        <end position="769"/>
    </location>
</feature>
<evidence type="ECO:0000313" key="3">
    <source>
        <dbReference type="EMBL" id="MDT9683494.1"/>
    </source>
</evidence>
<keyword evidence="4" id="KW-1185">Reference proteome</keyword>